<dbReference type="Pfam" id="PF04890">
    <property type="entry name" value="DUF648"/>
    <property type="match status" value="1"/>
</dbReference>
<dbReference type="PATRIC" id="fig|1806891.3.peg.794"/>
<gene>
    <name evidence="2" type="ORF">Cs308_0802</name>
</gene>
<dbReference type="EMBL" id="CP014639">
    <property type="protein sequence ID" value="ANH78972.1"/>
    <property type="molecule type" value="Genomic_DNA"/>
</dbReference>
<dbReference type="KEGG" id="csaz:Cs308_0802"/>
<evidence type="ECO:0000313" key="2">
    <source>
        <dbReference type="EMBL" id="ANH78972.1"/>
    </source>
</evidence>
<dbReference type="AlphaFoldDB" id="A0A1A9HY09"/>
<keyword evidence="1" id="KW-0472">Membrane</keyword>
<feature type="transmembrane region" description="Helical" evidence="1">
    <location>
        <begin position="77"/>
        <end position="99"/>
    </location>
</feature>
<dbReference type="STRING" id="1806891.Cs308_0802"/>
<evidence type="ECO:0000256" key="1">
    <source>
        <dbReference type="SAM" id="Phobius"/>
    </source>
</evidence>
<dbReference type="Proteomes" id="UP000078162">
    <property type="component" value="Chromosome"/>
</dbReference>
<accession>A0A1A9HY09</accession>
<keyword evidence="1" id="KW-1133">Transmembrane helix</keyword>
<organism evidence="2 3">
    <name type="scientific">Candidatus Chlamydia sanziniae</name>
    <dbReference type="NCBI Taxonomy" id="1806891"/>
    <lineage>
        <taxon>Bacteria</taxon>
        <taxon>Pseudomonadati</taxon>
        <taxon>Chlamydiota</taxon>
        <taxon>Chlamydiia</taxon>
        <taxon>Chlamydiales</taxon>
        <taxon>Chlamydiaceae</taxon>
        <taxon>Chlamydia/Chlamydophila group</taxon>
        <taxon>Chlamydia</taxon>
    </lineage>
</organism>
<name>A0A1A9HY09_9CHLA</name>
<evidence type="ECO:0000313" key="3">
    <source>
        <dbReference type="Proteomes" id="UP000078162"/>
    </source>
</evidence>
<keyword evidence="1" id="KW-0812">Transmembrane</keyword>
<proteinExistence type="predicted"/>
<protein>
    <submittedName>
        <fullName evidence="2">Uncharacterized protein</fullName>
    </submittedName>
</protein>
<dbReference type="RefSeq" id="WP_066482797.1">
    <property type="nucleotide sequence ID" value="NZ_CP014639.1"/>
</dbReference>
<dbReference type="InterPro" id="IPR006974">
    <property type="entry name" value="DUF648"/>
</dbReference>
<reference evidence="2 3" key="1">
    <citation type="submission" date="2016-03" db="EMBL/GenBank/DDBJ databases">
        <title>Culture-independent genomics supports pathogen discovery for uncultivable bacteria within the genus Chlamydia.</title>
        <authorList>
            <person name="Taylor-Brown A."/>
            <person name="Bachmann N.L."/>
            <person name="Borel N."/>
            <person name="Polkinghorne A."/>
        </authorList>
    </citation>
    <scope>NUCLEOTIDE SEQUENCE [LARGE SCALE GENOMIC DNA]</scope>
    <source>
        <strain evidence="2 3">2742-308</strain>
    </source>
</reference>
<keyword evidence="3" id="KW-1185">Reference proteome</keyword>
<sequence length="259" mass="30475">MFIVSTICFSNSFLNSLFLRGEKGYLEKLTALVDTYFDFTGRHIIVIKESSVQGGVFCITGSRTVTLQEKLLKAVSYLLLVPVIILLIFKCLLHLLVYLKYRSFYQVNENDFREIMMFRNEEYNLPALPFKVYTRLEQRHQELRSGISRDELEKRGFYFFGMLDSIPYDNIFTSDLIITFGLLEFPGYIFQSLPSTFHLSEWMSKERGGHAYVEAIRILEGSNIMNHRSILRCRYDYMFSNGKRGESVYDLVIQQQFHW</sequence>